<evidence type="ECO:0000256" key="5">
    <source>
        <dbReference type="SAM" id="MobiDB-lite"/>
    </source>
</evidence>
<dbReference type="Pfam" id="PF11754">
    <property type="entry name" value="Velvet"/>
    <property type="match status" value="1"/>
</dbReference>
<evidence type="ECO:0000259" key="6">
    <source>
        <dbReference type="PROSITE" id="PS51821"/>
    </source>
</evidence>
<keyword evidence="3" id="KW-0804">Transcription</keyword>
<keyword evidence="8" id="KW-1185">Reference proteome</keyword>
<dbReference type="GO" id="GO:0005634">
    <property type="term" value="C:nucleus"/>
    <property type="evidence" value="ECO:0007669"/>
    <property type="project" value="UniProtKB-SubCell"/>
</dbReference>
<dbReference type="EMBL" id="MCOG01000216">
    <property type="protein sequence ID" value="ORY25023.1"/>
    <property type="molecule type" value="Genomic_DNA"/>
</dbReference>
<gene>
    <name evidence="7" type="ORF">LY90DRAFT_514348</name>
</gene>
<dbReference type="Proteomes" id="UP000193920">
    <property type="component" value="Unassembled WGS sequence"/>
</dbReference>
<dbReference type="Gene3D" id="2.60.40.3960">
    <property type="entry name" value="Velvet domain"/>
    <property type="match status" value="1"/>
</dbReference>
<accession>A0A1Y2AR38</accession>
<sequence>MSANLVKASDNRQNEEDIENPKSSEIIKSDGKVIKTTNGLTVASLTRMKDFDGTYGAFFIFHDMSVCVEGTYRLKFSLYEISGNGKKLSFRKSILSDNFKVLSAREFPGMQESSPLVKLFAEQGLKIRIRKDKSLSKHPSKRIFVDLPGYDYEKKKTTYIYVGKYQKSIKENERNSSNDNVFENEIEKSINHNNHNDYIKDPNIQNSNSNDNMYNKYISSKQDNYYNDYDYERDIRRPMGDEFYHDMKRNKISSSMMENRNKMNMRNYINNEDINLNQYNSNNYRIMSSNGNRNRMNDSDINISNNNNMSPPYYENSSYPFYLEDNIKLKDSNRYMNEPQFQNKNYHRNDYNPSLNNKPNNYDKPNDYPNMIPIRPMNNYPEPPFDPSYMNDYNIANKKVYEGRRNSIILNQNNGPKENESMNGSSTIHMDRNDYYQRIPMRNSRNNDDYERFRNVKMEDDRRRMSSMSNPMFDRRLEGNVPSSLGYSDDSGAINNEYSRKRKYNSIENNYVLPNDNYYDDIKRNPYGPNPPRKSSFDSGMNHHLPPPPPPPRDNNSDDDFMNRNKSFYGAKEEESKVFIQKYQYYKEKRGNINEYNGRRENERFERINYYDYDYDYNYNYNYSYKMKSINENNMYNRDNLEFNRQETTNYNINMMPNRKNSNPNIYMNNEFIV</sequence>
<reference evidence="7 8" key="1">
    <citation type="submission" date="2016-08" db="EMBL/GenBank/DDBJ databases">
        <title>A Parts List for Fungal Cellulosomes Revealed by Comparative Genomics.</title>
        <authorList>
            <consortium name="DOE Joint Genome Institute"/>
            <person name="Haitjema C.H."/>
            <person name="Gilmore S.P."/>
            <person name="Henske J.K."/>
            <person name="Solomon K.V."/>
            <person name="De Groot R."/>
            <person name="Kuo A."/>
            <person name="Mondo S.J."/>
            <person name="Salamov A.A."/>
            <person name="Labutti K."/>
            <person name="Zhao Z."/>
            <person name="Chiniquy J."/>
            <person name="Barry K."/>
            <person name="Brewer H.M."/>
            <person name="Purvine S.O."/>
            <person name="Wright A.T."/>
            <person name="Boxma B."/>
            <person name="Van Alen T."/>
            <person name="Hackstein J.H."/>
            <person name="Baker S.E."/>
            <person name="Grigoriev I.V."/>
            <person name="O'Malley M.A."/>
        </authorList>
    </citation>
    <scope>NUCLEOTIDE SEQUENCE [LARGE SCALE GENOMIC DNA]</scope>
    <source>
        <strain evidence="7 8">G1</strain>
    </source>
</reference>
<evidence type="ECO:0000256" key="3">
    <source>
        <dbReference type="ARBA" id="ARBA00023163"/>
    </source>
</evidence>
<evidence type="ECO:0000313" key="7">
    <source>
        <dbReference type="EMBL" id="ORY25023.1"/>
    </source>
</evidence>
<organism evidence="7 8">
    <name type="scientific">Neocallimastix californiae</name>
    <dbReference type="NCBI Taxonomy" id="1754190"/>
    <lineage>
        <taxon>Eukaryota</taxon>
        <taxon>Fungi</taxon>
        <taxon>Fungi incertae sedis</taxon>
        <taxon>Chytridiomycota</taxon>
        <taxon>Chytridiomycota incertae sedis</taxon>
        <taxon>Neocallimastigomycetes</taxon>
        <taxon>Neocallimastigales</taxon>
        <taxon>Neocallimastigaceae</taxon>
        <taxon>Neocallimastix</taxon>
    </lineage>
</organism>
<evidence type="ECO:0000256" key="1">
    <source>
        <dbReference type="ARBA" id="ARBA00004123"/>
    </source>
</evidence>
<feature type="region of interest" description="Disordered" evidence="5">
    <location>
        <begin position="1"/>
        <end position="22"/>
    </location>
</feature>
<feature type="region of interest" description="Disordered" evidence="5">
    <location>
        <begin position="342"/>
        <end position="362"/>
    </location>
</feature>
<comment type="subcellular location">
    <subcellularLocation>
        <location evidence="1">Nucleus</location>
    </subcellularLocation>
</comment>
<dbReference type="PROSITE" id="PS51821">
    <property type="entry name" value="VELVET"/>
    <property type="match status" value="1"/>
</dbReference>
<evidence type="ECO:0000256" key="4">
    <source>
        <dbReference type="ARBA" id="ARBA00023242"/>
    </source>
</evidence>
<dbReference type="PANTHER" id="PTHR33572">
    <property type="entry name" value="SPORE DEVELOPMENT REGULATOR VOSA"/>
    <property type="match status" value="1"/>
</dbReference>
<keyword evidence="2" id="KW-0805">Transcription regulation</keyword>
<feature type="region of interest" description="Disordered" evidence="5">
    <location>
        <begin position="461"/>
        <end position="493"/>
    </location>
</feature>
<name>A0A1Y2AR38_9FUNG</name>
<dbReference type="InterPro" id="IPR038491">
    <property type="entry name" value="Velvet_dom_sf"/>
</dbReference>
<dbReference type="PANTHER" id="PTHR33572:SF18">
    <property type="entry name" value="SPORE DEVELOPMENT REGULATOR VOSA"/>
    <property type="match status" value="1"/>
</dbReference>
<keyword evidence="4" id="KW-0539">Nucleus</keyword>
<evidence type="ECO:0000313" key="8">
    <source>
        <dbReference type="Proteomes" id="UP000193920"/>
    </source>
</evidence>
<comment type="caution">
    <text evidence="7">The sequence shown here is derived from an EMBL/GenBank/DDBJ whole genome shotgun (WGS) entry which is preliminary data.</text>
</comment>
<feature type="compositionally biased region" description="Basic and acidic residues" evidence="5">
    <location>
        <begin position="9"/>
        <end position="22"/>
    </location>
</feature>
<dbReference type="STRING" id="1754190.A0A1Y2AR38"/>
<dbReference type="InterPro" id="IPR037525">
    <property type="entry name" value="Velvet_dom"/>
</dbReference>
<proteinExistence type="predicted"/>
<feature type="region of interest" description="Disordered" evidence="5">
    <location>
        <begin position="511"/>
        <end position="564"/>
    </location>
</feature>
<dbReference type="OrthoDB" id="5599552at2759"/>
<dbReference type="InterPro" id="IPR021740">
    <property type="entry name" value="Velvet"/>
</dbReference>
<evidence type="ECO:0000256" key="2">
    <source>
        <dbReference type="ARBA" id="ARBA00023015"/>
    </source>
</evidence>
<dbReference type="AlphaFoldDB" id="A0A1Y2AR38"/>
<feature type="domain" description="Velvet" evidence="6">
    <location>
        <begin position="1"/>
        <end position="130"/>
    </location>
</feature>
<protein>
    <recommendedName>
        <fullName evidence="6">Velvet domain-containing protein</fullName>
    </recommendedName>
</protein>